<gene>
    <name evidence="1" type="ORF">DSO57_1006294</name>
</gene>
<proteinExistence type="predicted"/>
<name>A0ACC2SKT1_9FUNG</name>
<evidence type="ECO:0000313" key="2">
    <source>
        <dbReference type="Proteomes" id="UP001165960"/>
    </source>
</evidence>
<evidence type="ECO:0000313" key="1">
    <source>
        <dbReference type="EMBL" id="KAJ9062846.1"/>
    </source>
</evidence>
<keyword evidence="2" id="KW-1185">Reference proteome</keyword>
<sequence>MVLPSSWRDYKEGQDVPAGFVIYNNVLVPVEQYNTLKARKLLPTTTILTAPQPPEKSNLVFQCLCTAEIGTFAGLRRKNTSLCVVTVLFEQSCKGKIFKN</sequence>
<protein>
    <submittedName>
        <fullName evidence="1">Uncharacterized protein</fullName>
    </submittedName>
</protein>
<dbReference type="EMBL" id="QTSX02004988">
    <property type="protein sequence ID" value="KAJ9062846.1"/>
    <property type="molecule type" value="Genomic_DNA"/>
</dbReference>
<organism evidence="1 2">
    <name type="scientific">Entomophthora muscae</name>
    <dbReference type="NCBI Taxonomy" id="34485"/>
    <lineage>
        <taxon>Eukaryota</taxon>
        <taxon>Fungi</taxon>
        <taxon>Fungi incertae sedis</taxon>
        <taxon>Zoopagomycota</taxon>
        <taxon>Entomophthoromycotina</taxon>
        <taxon>Entomophthoromycetes</taxon>
        <taxon>Entomophthorales</taxon>
        <taxon>Entomophthoraceae</taxon>
        <taxon>Entomophthora</taxon>
    </lineage>
</organism>
<reference evidence="1" key="1">
    <citation type="submission" date="2022-04" db="EMBL/GenBank/DDBJ databases">
        <title>Genome of the entomopathogenic fungus Entomophthora muscae.</title>
        <authorList>
            <person name="Elya C."/>
            <person name="Lovett B.R."/>
            <person name="Lee E."/>
            <person name="Macias A.M."/>
            <person name="Hajek A.E."/>
            <person name="De Bivort B.L."/>
            <person name="Kasson M.T."/>
            <person name="De Fine Licht H.H."/>
            <person name="Stajich J.E."/>
        </authorList>
    </citation>
    <scope>NUCLEOTIDE SEQUENCE</scope>
    <source>
        <strain evidence="1">Berkeley</strain>
    </source>
</reference>
<accession>A0ACC2SKT1</accession>
<dbReference type="Proteomes" id="UP001165960">
    <property type="component" value="Unassembled WGS sequence"/>
</dbReference>
<comment type="caution">
    <text evidence="1">The sequence shown here is derived from an EMBL/GenBank/DDBJ whole genome shotgun (WGS) entry which is preliminary data.</text>
</comment>